<evidence type="ECO:0000313" key="7">
    <source>
        <dbReference type="EMBL" id="QIN77697.1"/>
    </source>
</evidence>
<dbReference type="Pfam" id="PF01943">
    <property type="entry name" value="Polysacc_synt"/>
    <property type="match status" value="1"/>
</dbReference>
<dbReference type="InterPro" id="IPR050833">
    <property type="entry name" value="Poly_Biosynth_Transport"/>
</dbReference>
<keyword evidence="8" id="KW-1185">Reference proteome</keyword>
<feature type="transmembrane region" description="Helical" evidence="6">
    <location>
        <begin position="234"/>
        <end position="251"/>
    </location>
</feature>
<dbReference type="EMBL" id="CP045121">
    <property type="protein sequence ID" value="QIN77697.1"/>
    <property type="molecule type" value="Genomic_DNA"/>
</dbReference>
<evidence type="ECO:0000256" key="4">
    <source>
        <dbReference type="ARBA" id="ARBA00022989"/>
    </source>
</evidence>
<dbReference type="InterPro" id="IPR002797">
    <property type="entry name" value="Polysacc_synth"/>
</dbReference>
<dbReference type="GO" id="GO:0005886">
    <property type="term" value="C:plasma membrane"/>
    <property type="evidence" value="ECO:0007669"/>
    <property type="project" value="UniProtKB-SubCell"/>
</dbReference>
<dbReference type="Proteomes" id="UP000502706">
    <property type="component" value="Chromosome"/>
</dbReference>
<dbReference type="AlphaFoldDB" id="A0A6G8PU27"/>
<accession>A0A6G8PU27</accession>
<name>A0A6G8PU27_9ACTN</name>
<evidence type="ECO:0000256" key="5">
    <source>
        <dbReference type="ARBA" id="ARBA00023136"/>
    </source>
</evidence>
<feature type="transmembrane region" description="Helical" evidence="6">
    <location>
        <begin position="284"/>
        <end position="305"/>
    </location>
</feature>
<feature type="transmembrane region" description="Helical" evidence="6">
    <location>
        <begin position="472"/>
        <end position="495"/>
    </location>
</feature>
<evidence type="ECO:0000256" key="2">
    <source>
        <dbReference type="ARBA" id="ARBA00022475"/>
    </source>
</evidence>
<dbReference type="KEGG" id="rmar:GBA65_03290"/>
<gene>
    <name evidence="7" type="ORF">GBA65_03290</name>
</gene>
<keyword evidence="3 6" id="KW-0812">Transmembrane</keyword>
<dbReference type="RefSeq" id="WP_166395375.1">
    <property type="nucleotide sequence ID" value="NZ_CP045121.1"/>
</dbReference>
<feature type="transmembrane region" description="Helical" evidence="6">
    <location>
        <begin position="357"/>
        <end position="376"/>
    </location>
</feature>
<dbReference type="PANTHER" id="PTHR30250">
    <property type="entry name" value="PST FAMILY PREDICTED COLANIC ACID TRANSPORTER"/>
    <property type="match status" value="1"/>
</dbReference>
<dbReference type="PANTHER" id="PTHR30250:SF26">
    <property type="entry name" value="PSMA PROTEIN"/>
    <property type="match status" value="1"/>
</dbReference>
<evidence type="ECO:0000256" key="3">
    <source>
        <dbReference type="ARBA" id="ARBA00022692"/>
    </source>
</evidence>
<keyword evidence="4 6" id="KW-1133">Transmembrane helix</keyword>
<evidence type="ECO:0000256" key="6">
    <source>
        <dbReference type="SAM" id="Phobius"/>
    </source>
</evidence>
<feature type="transmembrane region" description="Helical" evidence="6">
    <location>
        <begin position="388"/>
        <end position="410"/>
    </location>
</feature>
<keyword evidence="5 6" id="KW-0472">Membrane</keyword>
<evidence type="ECO:0000313" key="8">
    <source>
        <dbReference type="Proteomes" id="UP000502706"/>
    </source>
</evidence>
<proteinExistence type="predicted"/>
<comment type="subcellular location">
    <subcellularLocation>
        <location evidence="1">Cell membrane</location>
        <topology evidence="1">Multi-pass membrane protein</topology>
    </subcellularLocation>
</comment>
<reference evidence="7 8" key="1">
    <citation type="submission" date="2019-10" db="EMBL/GenBank/DDBJ databases">
        <title>Rubrobacter sp nov SCSIO 52915 isolated from a deep-sea sediment in the South China Sea.</title>
        <authorList>
            <person name="Chen R.W."/>
        </authorList>
    </citation>
    <scope>NUCLEOTIDE SEQUENCE [LARGE SCALE GENOMIC DNA]</scope>
    <source>
        <strain evidence="7 8">SCSIO 52915</strain>
    </source>
</reference>
<feature type="transmembrane region" description="Helical" evidence="6">
    <location>
        <begin position="140"/>
        <end position="160"/>
    </location>
</feature>
<organism evidence="7 8">
    <name type="scientific">Rubrobacter marinus</name>
    <dbReference type="NCBI Taxonomy" id="2653852"/>
    <lineage>
        <taxon>Bacteria</taxon>
        <taxon>Bacillati</taxon>
        <taxon>Actinomycetota</taxon>
        <taxon>Rubrobacteria</taxon>
        <taxon>Rubrobacterales</taxon>
        <taxon>Rubrobacteraceae</taxon>
        <taxon>Rubrobacter</taxon>
    </lineage>
</organism>
<sequence length="523" mass="56714">MSRSHEEGTPSLTSGSLLARNAYINLVGQVLPILVAILAIPLLIKDMGQDRFGVLALAWSVMGYFGLFDFGLSRATTKFVAEHQARGEPDVIPGLVWSSTLSHAALGLLGGGILLLLTPWLTGSVLNIPAELLGEAQTSFYLLAVSVPLVVTTAALRGVLEAVQRFDLINLVKIPASMINYLGPLPILLFTDSLVSVVGFLVFSRALVLLVHFFLCLRVMPSLSHSFGFEFARIKPLLGFGGWLTVSNFIVPSISSIDRFMIGAVVSLSAVTLYATPFEVVTKLTVFSASLLSVLFPAFSALSVGREKDLYRLYGRAFKYLLVLVAPIVGVLLALAYDLLALWVAPDFARYSAPVTQWLAIGVLVRVLANVPMTVLQGIGRADVTAKLQLLQLPLYAAGVWFLVTQMGIVGVAIAWTLRAVVDAVMMFVATRRLLPVPAEKPEAHFSWTNIIVISGALLIFLGVGSSLSEVVILKFVVVGMLSLVFVAWEWFFFLQPADREAFLKAARPLRGMVGKNSRKEPQ</sequence>
<keyword evidence="2" id="KW-1003">Cell membrane</keyword>
<feature type="transmembrane region" description="Helical" evidence="6">
    <location>
        <begin position="56"/>
        <end position="73"/>
    </location>
</feature>
<feature type="transmembrane region" description="Helical" evidence="6">
    <location>
        <begin position="21"/>
        <end position="44"/>
    </location>
</feature>
<feature type="transmembrane region" description="Helical" evidence="6">
    <location>
        <begin position="181"/>
        <end position="214"/>
    </location>
</feature>
<evidence type="ECO:0000256" key="1">
    <source>
        <dbReference type="ARBA" id="ARBA00004651"/>
    </source>
</evidence>
<feature type="transmembrane region" description="Helical" evidence="6">
    <location>
        <begin position="447"/>
        <end position="466"/>
    </location>
</feature>
<feature type="transmembrane region" description="Helical" evidence="6">
    <location>
        <begin position="94"/>
        <end position="120"/>
    </location>
</feature>
<protein>
    <submittedName>
        <fullName evidence="7">Oligosaccharide flippase family protein</fullName>
    </submittedName>
</protein>
<feature type="transmembrane region" description="Helical" evidence="6">
    <location>
        <begin position="317"/>
        <end position="337"/>
    </location>
</feature>
<dbReference type="CDD" id="cd13128">
    <property type="entry name" value="MATE_Wzx_like"/>
    <property type="match status" value="1"/>
</dbReference>